<evidence type="ECO:0000313" key="3">
    <source>
        <dbReference type="Proteomes" id="UP000494165"/>
    </source>
</evidence>
<gene>
    <name evidence="2" type="ORF">CLODIP_2_CD13596</name>
</gene>
<evidence type="ECO:0000256" key="1">
    <source>
        <dbReference type="SAM" id="MobiDB-lite"/>
    </source>
</evidence>
<name>A0A8S1CP79_9INSE</name>
<dbReference type="OrthoDB" id="8197550at2759"/>
<dbReference type="Proteomes" id="UP000494165">
    <property type="component" value="Unassembled WGS sequence"/>
</dbReference>
<protein>
    <submittedName>
        <fullName evidence="2">Uncharacterized protein</fullName>
    </submittedName>
</protein>
<dbReference type="AlphaFoldDB" id="A0A8S1CP79"/>
<feature type="compositionally biased region" description="Low complexity" evidence="1">
    <location>
        <begin position="59"/>
        <end position="68"/>
    </location>
</feature>
<reference evidence="2 3" key="1">
    <citation type="submission" date="2020-04" db="EMBL/GenBank/DDBJ databases">
        <authorList>
            <person name="Alioto T."/>
            <person name="Alioto T."/>
            <person name="Gomez Garrido J."/>
        </authorList>
    </citation>
    <scope>NUCLEOTIDE SEQUENCE [LARGE SCALE GENOMIC DNA]</scope>
</reference>
<dbReference type="EMBL" id="CADEPI010000062">
    <property type="protein sequence ID" value="CAB3371526.1"/>
    <property type="molecule type" value="Genomic_DNA"/>
</dbReference>
<feature type="compositionally biased region" description="Basic residues" evidence="1">
    <location>
        <begin position="42"/>
        <end position="54"/>
    </location>
</feature>
<organism evidence="2 3">
    <name type="scientific">Cloeon dipterum</name>
    <dbReference type="NCBI Taxonomy" id="197152"/>
    <lineage>
        <taxon>Eukaryota</taxon>
        <taxon>Metazoa</taxon>
        <taxon>Ecdysozoa</taxon>
        <taxon>Arthropoda</taxon>
        <taxon>Hexapoda</taxon>
        <taxon>Insecta</taxon>
        <taxon>Pterygota</taxon>
        <taxon>Palaeoptera</taxon>
        <taxon>Ephemeroptera</taxon>
        <taxon>Pisciforma</taxon>
        <taxon>Baetidae</taxon>
        <taxon>Cloeon</taxon>
    </lineage>
</organism>
<proteinExistence type="predicted"/>
<comment type="caution">
    <text evidence="2">The sequence shown here is derived from an EMBL/GenBank/DDBJ whole genome shotgun (WGS) entry which is preliminary data.</text>
</comment>
<feature type="compositionally biased region" description="Acidic residues" evidence="1">
    <location>
        <begin position="16"/>
        <end position="26"/>
    </location>
</feature>
<evidence type="ECO:0000313" key="2">
    <source>
        <dbReference type="EMBL" id="CAB3371526.1"/>
    </source>
</evidence>
<sequence>MSGKRKPVLEARSVEDDSLTEVEDCSSPDSCGSGPTYGPRRPGFKLHAHQKSVKKSAEQQQLQQPRPQQLKRDPLPMKLRALPHSFWIQPNKPANVSPGSVYPVLPPLTREPDSSDQRPEMSIVTPANTDLLFSLFKGVEQELASIPPLVRRGRQKKTPSTLMARVLKDDDPCLGSANDHAALPLLRQPTFYEKIPLHSQVVTIPTRECEKTMLPSLDSSYSQLLSELVIRL</sequence>
<feature type="region of interest" description="Disordered" evidence="1">
    <location>
        <begin position="1"/>
        <end position="74"/>
    </location>
</feature>
<keyword evidence="3" id="KW-1185">Reference proteome</keyword>
<accession>A0A8S1CP79</accession>